<name>A0AAE0LGY7_9CHLO</name>
<dbReference type="EMBL" id="LGRX02002107">
    <property type="protein sequence ID" value="KAK3284868.1"/>
    <property type="molecule type" value="Genomic_DNA"/>
</dbReference>
<dbReference type="Proteomes" id="UP001190700">
    <property type="component" value="Unassembled WGS sequence"/>
</dbReference>
<keyword evidence="2" id="KW-0808">Transferase</keyword>
<accession>A0AAE0LGY7</accession>
<evidence type="ECO:0000256" key="3">
    <source>
        <dbReference type="ARBA" id="ARBA00022692"/>
    </source>
</evidence>
<evidence type="ECO:0000256" key="7">
    <source>
        <dbReference type="SAM" id="Phobius"/>
    </source>
</evidence>
<feature type="transmembrane region" description="Helical" evidence="7">
    <location>
        <begin position="106"/>
        <end position="125"/>
    </location>
</feature>
<proteinExistence type="predicted"/>
<reference evidence="8 9" key="1">
    <citation type="journal article" date="2015" name="Genome Biol. Evol.">
        <title>Comparative Genomics of a Bacterivorous Green Alga Reveals Evolutionary Causalities and Consequences of Phago-Mixotrophic Mode of Nutrition.</title>
        <authorList>
            <person name="Burns J.A."/>
            <person name="Paasch A."/>
            <person name="Narechania A."/>
            <person name="Kim E."/>
        </authorList>
    </citation>
    <scope>NUCLEOTIDE SEQUENCE [LARGE SCALE GENOMIC DNA]</scope>
    <source>
        <strain evidence="8 9">PLY_AMNH</strain>
    </source>
</reference>
<evidence type="ECO:0000256" key="4">
    <source>
        <dbReference type="ARBA" id="ARBA00022989"/>
    </source>
</evidence>
<dbReference type="GO" id="GO:0016020">
    <property type="term" value="C:membrane"/>
    <property type="evidence" value="ECO:0007669"/>
    <property type="project" value="UniProtKB-SubCell"/>
</dbReference>
<dbReference type="PANTHER" id="PTHR13929">
    <property type="entry name" value="1,4-DIHYDROXY-2-NAPHTHOATE OCTAPRENYLTRANSFERASE"/>
    <property type="match status" value="1"/>
</dbReference>
<dbReference type="InterPro" id="IPR000537">
    <property type="entry name" value="UbiA_prenyltransferase"/>
</dbReference>
<keyword evidence="3 7" id="KW-0812">Transmembrane</keyword>
<evidence type="ECO:0008006" key="10">
    <source>
        <dbReference type="Google" id="ProtNLM"/>
    </source>
</evidence>
<keyword evidence="5 7" id="KW-0472">Membrane</keyword>
<comment type="caution">
    <text evidence="8">The sequence shown here is derived from an EMBL/GenBank/DDBJ whole genome shotgun (WGS) entry which is preliminary data.</text>
</comment>
<dbReference type="InterPro" id="IPR026046">
    <property type="entry name" value="UBIAD1"/>
</dbReference>
<evidence type="ECO:0000256" key="6">
    <source>
        <dbReference type="SAM" id="MobiDB-lite"/>
    </source>
</evidence>
<evidence type="ECO:0000256" key="1">
    <source>
        <dbReference type="ARBA" id="ARBA00004141"/>
    </source>
</evidence>
<dbReference type="PANTHER" id="PTHR13929:SF0">
    <property type="entry name" value="UBIA PRENYLTRANSFERASE DOMAIN-CONTAINING PROTEIN 1"/>
    <property type="match status" value="1"/>
</dbReference>
<feature type="transmembrane region" description="Helical" evidence="7">
    <location>
        <begin position="131"/>
        <end position="151"/>
    </location>
</feature>
<sequence>MVAVKPFRAAQPSSSLGCPATCCKYNSQRRKPTVRKVVLPRYIRNLKSTTEASARSSSLELITRGGSRRPLAKRSENKHPHCAAGNVETSSAEDDSRALWWKAIKLPIFTVALIPLFTGAAAAFLETGYFAGGSFGCFALGGMMVIAWLNLSNDGWDAETSVDLEKKESVVNLTGGNKEGVLKIAHAFLLGGVALLAYAGKAAGDVRVAWMLAAAIAIGHIYQGPPFRLSYKGLGEPLCFCAFGPLATNAFFLAQGGAAAAAPIAFANSALAASILSRNANVLFDWLCEICVHAEHATQMFGYASLSVAWRSP</sequence>
<dbReference type="GO" id="GO:0009234">
    <property type="term" value="P:menaquinone biosynthetic process"/>
    <property type="evidence" value="ECO:0007669"/>
    <property type="project" value="TreeGrafter"/>
</dbReference>
<evidence type="ECO:0000313" key="9">
    <source>
        <dbReference type="Proteomes" id="UP001190700"/>
    </source>
</evidence>
<gene>
    <name evidence="8" type="ORF">CYMTET_7506</name>
</gene>
<dbReference type="AlphaFoldDB" id="A0AAE0LGY7"/>
<organism evidence="8 9">
    <name type="scientific">Cymbomonas tetramitiformis</name>
    <dbReference type="NCBI Taxonomy" id="36881"/>
    <lineage>
        <taxon>Eukaryota</taxon>
        <taxon>Viridiplantae</taxon>
        <taxon>Chlorophyta</taxon>
        <taxon>Pyramimonadophyceae</taxon>
        <taxon>Pyramimonadales</taxon>
        <taxon>Pyramimonadaceae</taxon>
        <taxon>Cymbomonas</taxon>
    </lineage>
</organism>
<keyword evidence="9" id="KW-1185">Reference proteome</keyword>
<feature type="transmembrane region" description="Helical" evidence="7">
    <location>
        <begin position="206"/>
        <end position="222"/>
    </location>
</feature>
<keyword evidence="4 7" id="KW-1133">Transmembrane helix</keyword>
<dbReference type="GO" id="GO:0004659">
    <property type="term" value="F:prenyltransferase activity"/>
    <property type="evidence" value="ECO:0007669"/>
    <property type="project" value="InterPro"/>
</dbReference>
<dbReference type="CDD" id="cd13962">
    <property type="entry name" value="PT_UbiA_UBIAD1"/>
    <property type="match status" value="1"/>
</dbReference>
<evidence type="ECO:0000313" key="8">
    <source>
        <dbReference type="EMBL" id="KAK3284868.1"/>
    </source>
</evidence>
<comment type="subcellular location">
    <subcellularLocation>
        <location evidence="1">Membrane</location>
        <topology evidence="1">Multi-pass membrane protein</topology>
    </subcellularLocation>
</comment>
<evidence type="ECO:0000256" key="2">
    <source>
        <dbReference type="ARBA" id="ARBA00022679"/>
    </source>
</evidence>
<protein>
    <recommendedName>
        <fullName evidence="10">1,4-dihydroxy-2-naphthoate octaprenyltransferase</fullName>
    </recommendedName>
</protein>
<feature type="region of interest" description="Disordered" evidence="6">
    <location>
        <begin position="66"/>
        <end position="89"/>
    </location>
</feature>
<dbReference type="Pfam" id="PF01040">
    <property type="entry name" value="UbiA"/>
    <property type="match status" value="1"/>
</dbReference>
<dbReference type="GO" id="GO:0042371">
    <property type="term" value="P:vitamin K biosynthetic process"/>
    <property type="evidence" value="ECO:0007669"/>
    <property type="project" value="TreeGrafter"/>
</dbReference>
<evidence type="ECO:0000256" key="5">
    <source>
        <dbReference type="ARBA" id="ARBA00023136"/>
    </source>
</evidence>